<evidence type="ECO:0000313" key="3">
    <source>
        <dbReference type="RefSeq" id="XP_052744600.1"/>
    </source>
</evidence>
<gene>
    <name evidence="3" type="primary">LOC112048338</name>
</gene>
<keyword evidence="1" id="KW-0732">Signal</keyword>
<feature type="signal peptide" evidence="1">
    <location>
        <begin position="1"/>
        <end position="17"/>
    </location>
</feature>
<feature type="chain" id="PRO_5045900067" evidence="1">
    <location>
        <begin position="18"/>
        <end position="338"/>
    </location>
</feature>
<accession>A0ABM3LZV3</accession>
<evidence type="ECO:0000256" key="1">
    <source>
        <dbReference type="SAM" id="SignalP"/>
    </source>
</evidence>
<name>A0ABM3LZV3_BICAN</name>
<dbReference type="RefSeq" id="XP_052744600.1">
    <property type="nucleotide sequence ID" value="XM_052888640.1"/>
</dbReference>
<dbReference type="Proteomes" id="UP001652582">
    <property type="component" value="Chromosome 23"/>
</dbReference>
<evidence type="ECO:0000313" key="2">
    <source>
        <dbReference type="Proteomes" id="UP001652582"/>
    </source>
</evidence>
<reference evidence="3" key="1">
    <citation type="submission" date="2025-08" db="UniProtKB">
        <authorList>
            <consortium name="RefSeq"/>
        </authorList>
    </citation>
    <scope>IDENTIFICATION</scope>
</reference>
<keyword evidence="2" id="KW-1185">Reference proteome</keyword>
<protein>
    <submittedName>
        <fullName evidence="3">Torso-like protein</fullName>
    </submittedName>
</protein>
<organism evidence="2 3">
    <name type="scientific">Bicyclus anynana</name>
    <name type="common">Squinting bush brown butterfly</name>
    <dbReference type="NCBI Taxonomy" id="110368"/>
    <lineage>
        <taxon>Eukaryota</taxon>
        <taxon>Metazoa</taxon>
        <taxon>Ecdysozoa</taxon>
        <taxon>Arthropoda</taxon>
        <taxon>Hexapoda</taxon>
        <taxon>Insecta</taxon>
        <taxon>Pterygota</taxon>
        <taxon>Neoptera</taxon>
        <taxon>Endopterygota</taxon>
        <taxon>Lepidoptera</taxon>
        <taxon>Glossata</taxon>
        <taxon>Ditrysia</taxon>
        <taxon>Papilionoidea</taxon>
        <taxon>Nymphalidae</taxon>
        <taxon>Satyrinae</taxon>
        <taxon>Satyrini</taxon>
        <taxon>Mycalesina</taxon>
        <taxon>Bicyclus</taxon>
    </lineage>
</organism>
<dbReference type="GeneID" id="112048338"/>
<proteinExistence type="predicted"/>
<sequence>MFMLFLTFIFCCGVCYSGESDLGYSLSIGNAIDVFANYGDLSQVTQVVSADYEDYSSETVEPFREKNIRVFDNIISIESPGDSMVALNIQLCETFEELLAGYFVNFKIEGTEQPWKAFLGDWVYDEIMRTFGIEYETQEDNCCYVLVKLSKTHNTVQIDTTKQIHVKEYLERAIDGLDVNDTAAVRRFMKSYGTHYIDSYVTGDFIYQVFKYKRSGFHLLKSYVRRGRRRSGPDNLRFYFSSYFLKQVGDIRMASGNKRIEEWARNNLRDSQYLFSRPSLLRLYYNANVAFKLNDMLDNGALLGLGLKILKPLFRDRYKRDRYAEIVENDMKLWEVNA</sequence>